<evidence type="ECO:0000256" key="11">
    <source>
        <dbReference type="ARBA" id="ARBA00023444"/>
    </source>
</evidence>
<feature type="transmembrane region" description="Helical" evidence="12">
    <location>
        <begin position="19"/>
        <end position="37"/>
    </location>
</feature>
<keyword evidence="14" id="KW-1185">Reference proteome</keyword>
<evidence type="ECO:0000256" key="10">
    <source>
        <dbReference type="ARBA" id="ARBA00023157"/>
    </source>
</evidence>
<feature type="transmembrane region" description="Helical" evidence="12">
    <location>
        <begin position="145"/>
        <end position="165"/>
    </location>
</feature>
<reference evidence="13 14" key="1">
    <citation type="submission" date="2024-03" db="EMBL/GenBank/DDBJ databases">
        <title>Aquirufa genome sequencing.</title>
        <authorList>
            <person name="Pitt A."/>
            <person name="Hahn M.W."/>
        </authorList>
    </citation>
    <scope>NUCLEOTIDE SEQUENCE [LARGE SCALE GENOMIC DNA]</scope>
    <source>
        <strain evidence="13 14">PLAD-142S6K</strain>
    </source>
</reference>
<keyword evidence="5 12" id="KW-1133">Transmembrane helix</keyword>
<gene>
    <name evidence="13" type="ORF">SKC38_08055</name>
</gene>
<organism evidence="13 14">
    <name type="scientific">Aquirufa echingensis</name>
    <dbReference type="NCBI Taxonomy" id="3096516"/>
    <lineage>
        <taxon>Bacteria</taxon>
        <taxon>Pseudomonadati</taxon>
        <taxon>Bacteroidota</taxon>
        <taxon>Cytophagia</taxon>
        <taxon>Cytophagales</taxon>
        <taxon>Flectobacillaceae</taxon>
        <taxon>Aquirufa</taxon>
    </lineage>
</organism>
<evidence type="ECO:0000256" key="9">
    <source>
        <dbReference type="ARBA" id="ARBA00023136"/>
    </source>
</evidence>
<evidence type="ECO:0000256" key="5">
    <source>
        <dbReference type="ARBA" id="ARBA00022989"/>
    </source>
</evidence>
<dbReference type="PANTHER" id="PTHR35457">
    <property type="entry name" value="HEME A SYNTHASE"/>
    <property type="match status" value="1"/>
</dbReference>
<comment type="pathway">
    <text evidence="11">Porphyrin-containing compound metabolism.</text>
</comment>
<keyword evidence="8" id="KW-0350">Heme biosynthesis</keyword>
<dbReference type="Pfam" id="PF02628">
    <property type="entry name" value="COX15-CtaA"/>
    <property type="match status" value="1"/>
</dbReference>
<evidence type="ECO:0000256" key="6">
    <source>
        <dbReference type="ARBA" id="ARBA00023002"/>
    </source>
</evidence>
<feature type="transmembrane region" description="Helical" evidence="12">
    <location>
        <begin position="230"/>
        <end position="247"/>
    </location>
</feature>
<dbReference type="EMBL" id="JBBKYA010000004">
    <property type="protein sequence ID" value="MFD3276173.1"/>
    <property type="molecule type" value="Genomic_DNA"/>
</dbReference>
<dbReference type="PANTHER" id="PTHR35457:SF1">
    <property type="entry name" value="HEME A SYNTHASE"/>
    <property type="match status" value="1"/>
</dbReference>
<evidence type="ECO:0000256" key="2">
    <source>
        <dbReference type="ARBA" id="ARBA00022475"/>
    </source>
</evidence>
<keyword evidence="7" id="KW-0408">Iron</keyword>
<dbReference type="InterPro" id="IPR003780">
    <property type="entry name" value="COX15/CtaA_fam"/>
</dbReference>
<evidence type="ECO:0000256" key="12">
    <source>
        <dbReference type="SAM" id="Phobius"/>
    </source>
</evidence>
<proteinExistence type="predicted"/>
<keyword evidence="10" id="KW-1015">Disulfide bond</keyword>
<evidence type="ECO:0000256" key="4">
    <source>
        <dbReference type="ARBA" id="ARBA00022723"/>
    </source>
</evidence>
<dbReference type="InterPro" id="IPR050450">
    <property type="entry name" value="COX15/CtaA_HemeA_synthase"/>
</dbReference>
<sequence length="312" mass="35026">MVSFGCILFLATYMTFQRFGTITLISLYVLILAGGIVRSTGSGMGCPDWPKCFGQLVPPTHISELPFNYQEIYKEKLHGEVLFNPTKTWIEYLNRLMGALTGLFMATTLALSIKKGRRVFLPTLAAFLLVMANAVLGKYVVDSFLLPGVVTMHMLLTTGVLFFLLKALQTDKPKIDLAQSQRKWITINAFIICIQILLGTQVRENMDEVIRALGENAKAQWIENLDLGYITHRTFSWAILISHYFLWKNVQGTELNNTPYVRAFVFCIGISLISGVLMAYFALPMGSQPIHLTSSLVLLGLHVHAWLKTRSI</sequence>
<feature type="transmembrane region" description="Helical" evidence="12">
    <location>
        <begin position="259"/>
        <end position="283"/>
    </location>
</feature>
<feature type="transmembrane region" description="Helical" evidence="12">
    <location>
        <begin position="119"/>
        <end position="139"/>
    </location>
</feature>
<accession>A0ABW6D196</accession>
<dbReference type="Proteomes" id="UP001598114">
    <property type="component" value="Unassembled WGS sequence"/>
</dbReference>
<evidence type="ECO:0000256" key="3">
    <source>
        <dbReference type="ARBA" id="ARBA00022692"/>
    </source>
</evidence>
<keyword evidence="4" id="KW-0479">Metal-binding</keyword>
<keyword evidence="6" id="KW-0560">Oxidoreductase</keyword>
<evidence type="ECO:0000256" key="8">
    <source>
        <dbReference type="ARBA" id="ARBA00023133"/>
    </source>
</evidence>
<evidence type="ECO:0000313" key="13">
    <source>
        <dbReference type="EMBL" id="MFD3276173.1"/>
    </source>
</evidence>
<evidence type="ECO:0000313" key="14">
    <source>
        <dbReference type="Proteomes" id="UP001598114"/>
    </source>
</evidence>
<keyword evidence="2" id="KW-1003">Cell membrane</keyword>
<name>A0ABW6D196_9BACT</name>
<comment type="subcellular location">
    <subcellularLocation>
        <location evidence="1">Membrane</location>
        <topology evidence="1">Multi-pass membrane protein</topology>
    </subcellularLocation>
</comment>
<protein>
    <submittedName>
        <fullName evidence="13">COX15/CtaA family protein</fullName>
    </submittedName>
</protein>
<evidence type="ECO:0000256" key="7">
    <source>
        <dbReference type="ARBA" id="ARBA00023004"/>
    </source>
</evidence>
<evidence type="ECO:0000256" key="1">
    <source>
        <dbReference type="ARBA" id="ARBA00004141"/>
    </source>
</evidence>
<keyword evidence="3 12" id="KW-0812">Transmembrane</keyword>
<keyword evidence="9 12" id="KW-0472">Membrane</keyword>
<comment type="caution">
    <text evidence="13">The sequence shown here is derived from an EMBL/GenBank/DDBJ whole genome shotgun (WGS) entry which is preliminary data.</text>
</comment>
<feature type="transmembrane region" description="Helical" evidence="12">
    <location>
        <begin position="185"/>
        <end position="202"/>
    </location>
</feature>